<feature type="region of interest" description="Disordered" evidence="1">
    <location>
        <begin position="1"/>
        <end position="158"/>
    </location>
</feature>
<dbReference type="EMBL" id="JAIQCJ010001301">
    <property type="protein sequence ID" value="KAJ8791323.1"/>
    <property type="molecule type" value="Genomic_DNA"/>
</dbReference>
<sequence length="414" mass="41657">MRKEGQAPGTVAVPRAGRRRTPSPASRGGEVRAARAGAAGCPRRSKPATSASRRGRLGPPGSPRKAPRRPAQAGAPPALGRAYLCTAEDTSPAPGDRGHRLFPGLPATLAGDHWLPPPGRARGHGARALPRFREGAAGTRRRGARGGDTQRAAGAAVRSAGRLRLGSGRVLGGCGAAGLRGCGAAGPRAGRTGARGGARSRRAGGGGAPVTLREPLPAPDGVGGRAEDGQADPRTQPRAEPRASWRGRAAASPGGKMFNVESLERVELCESLLTWVGGDAVRRPPPPGRRPGISPRPGRAPRAPVPSHPGPGAGAGTPVRAASTAGGPAGSEGNSRGPRGRAEAEDWCGRRCHQAAPRPAVGGGGTRDPGPTLPPLLSRSPGRRSPGGRAARGAGGEGFPGGRRVEGPAARPPR</sequence>
<protein>
    <recommendedName>
        <fullName evidence="5">Collagen alpha-1(I) chain-like</fullName>
    </recommendedName>
</protein>
<evidence type="ECO:0008006" key="5">
    <source>
        <dbReference type="Google" id="ProtNLM"/>
    </source>
</evidence>
<evidence type="ECO:0000313" key="3">
    <source>
        <dbReference type="EMBL" id="KAJ8791323.1"/>
    </source>
</evidence>
<keyword evidence="4" id="KW-1185">Reference proteome</keyword>
<reference evidence="3 4" key="1">
    <citation type="submission" date="2022-11" db="EMBL/GenBank/DDBJ databases">
        <title>Whole genome sequence of Eschrichtius robustus ER-17-0199.</title>
        <authorList>
            <person name="Bruniche-Olsen A."/>
            <person name="Black A.N."/>
            <person name="Fields C.J."/>
            <person name="Walden K."/>
            <person name="Dewoody J.A."/>
        </authorList>
    </citation>
    <scope>NUCLEOTIDE SEQUENCE [LARGE SCALE GENOMIC DNA]</scope>
    <source>
        <strain evidence="3">ER-17-0199</strain>
        <tissue evidence="3">Blubber</tissue>
    </source>
</reference>
<feature type="compositionally biased region" description="Low complexity" evidence="1">
    <location>
        <begin position="147"/>
        <end position="158"/>
    </location>
</feature>
<feature type="region of interest" description="Disordered" evidence="1">
    <location>
        <begin position="181"/>
        <end position="255"/>
    </location>
</feature>
<accession>A0AB34HJE1</accession>
<feature type="compositionally biased region" description="Basic and acidic residues" evidence="1">
    <location>
        <begin position="340"/>
        <end position="349"/>
    </location>
</feature>
<dbReference type="Proteomes" id="UP001159641">
    <property type="component" value="Unassembled WGS sequence"/>
</dbReference>
<evidence type="ECO:0000313" key="2">
    <source>
        <dbReference type="EMBL" id="KAJ8778205.1"/>
    </source>
</evidence>
<dbReference type="EMBL" id="JAIQCJ010002252">
    <property type="protein sequence ID" value="KAJ8778205.1"/>
    <property type="molecule type" value="Genomic_DNA"/>
</dbReference>
<evidence type="ECO:0000313" key="4">
    <source>
        <dbReference type="Proteomes" id="UP001159641"/>
    </source>
</evidence>
<feature type="compositionally biased region" description="Low complexity" evidence="1">
    <location>
        <begin position="375"/>
        <end position="392"/>
    </location>
</feature>
<gene>
    <name evidence="3" type="ORF">J1605_004370</name>
    <name evidence="2" type="ORF">J1605_013823</name>
</gene>
<feature type="compositionally biased region" description="Low complexity" evidence="1">
    <location>
        <begin position="290"/>
        <end position="302"/>
    </location>
</feature>
<proteinExistence type="predicted"/>
<feature type="region of interest" description="Disordered" evidence="1">
    <location>
        <begin position="276"/>
        <end position="414"/>
    </location>
</feature>
<feature type="compositionally biased region" description="Low complexity" evidence="1">
    <location>
        <begin position="69"/>
        <end position="82"/>
    </location>
</feature>
<organism evidence="3 4">
    <name type="scientific">Eschrichtius robustus</name>
    <name type="common">California gray whale</name>
    <name type="synonym">Eschrichtius gibbosus</name>
    <dbReference type="NCBI Taxonomy" id="9764"/>
    <lineage>
        <taxon>Eukaryota</taxon>
        <taxon>Metazoa</taxon>
        <taxon>Chordata</taxon>
        <taxon>Craniata</taxon>
        <taxon>Vertebrata</taxon>
        <taxon>Euteleostomi</taxon>
        <taxon>Mammalia</taxon>
        <taxon>Eutheria</taxon>
        <taxon>Laurasiatheria</taxon>
        <taxon>Artiodactyla</taxon>
        <taxon>Whippomorpha</taxon>
        <taxon>Cetacea</taxon>
        <taxon>Mysticeti</taxon>
        <taxon>Eschrichtiidae</taxon>
        <taxon>Eschrichtius</taxon>
    </lineage>
</organism>
<comment type="caution">
    <text evidence="3">The sequence shown here is derived from an EMBL/GenBank/DDBJ whole genome shotgun (WGS) entry which is preliminary data.</text>
</comment>
<evidence type="ECO:0000256" key="1">
    <source>
        <dbReference type="SAM" id="MobiDB-lite"/>
    </source>
</evidence>
<name>A0AB34HJE1_ESCRO</name>
<dbReference type="AlphaFoldDB" id="A0AB34HJE1"/>